<evidence type="ECO:0000313" key="3">
    <source>
        <dbReference type="EMBL" id="VDL99495.1"/>
    </source>
</evidence>
<keyword evidence="4" id="KW-1185">Reference proteome</keyword>
<feature type="domain" description="GST N-terminal" evidence="2">
    <location>
        <begin position="18"/>
        <end position="44"/>
    </location>
</feature>
<evidence type="ECO:0000313" key="5">
    <source>
        <dbReference type="WBParaSite" id="SSLN_0001361301-mRNA-1"/>
    </source>
</evidence>
<dbReference type="InterPro" id="IPR004045">
    <property type="entry name" value="Glutathione_S-Trfase_N"/>
</dbReference>
<name>A0A183T9G2_SCHSO</name>
<dbReference type="Gene3D" id="3.40.30.10">
    <property type="entry name" value="Glutaredoxin"/>
    <property type="match status" value="1"/>
</dbReference>
<dbReference type="AlphaFoldDB" id="A0A183T9G2"/>
<dbReference type="EMBL" id="UYSU01037804">
    <property type="protein sequence ID" value="VDL99495.1"/>
    <property type="molecule type" value="Genomic_DNA"/>
</dbReference>
<protein>
    <submittedName>
        <fullName evidence="5">GST N-terminal domain-containing protein</fullName>
    </submittedName>
</protein>
<organism evidence="5">
    <name type="scientific">Schistocephalus solidus</name>
    <name type="common">Tapeworm</name>
    <dbReference type="NCBI Taxonomy" id="70667"/>
    <lineage>
        <taxon>Eukaryota</taxon>
        <taxon>Metazoa</taxon>
        <taxon>Spiralia</taxon>
        <taxon>Lophotrochozoa</taxon>
        <taxon>Platyhelminthes</taxon>
        <taxon>Cestoda</taxon>
        <taxon>Eucestoda</taxon>
        <taxon>Diphyllobothriidea</taxon>
        <taxon>Diphyllobothriidae</taxon>
        <taxon>Schistocephalus</taxon>
    </lineage>
</organism>
<accession>A0A183T9G2</accession>
<dbReference type="InterPro" id="IPR036249">
    <property type="entry name" value="Thioredoxin-like_sf"/>
</dbReference>
<gene>
    <name evidence="3" type="ORF">SSLN_LOCUS13110</name>
</gene>
<reference evidence="3 4" key="2">
    <citation type="submission" date="2018-11" db="EMBL/GenBank/DDBJ databases">
        <authorList>
            <consortium name="Pathogen Informatics"/>
        </authorList>
    </citation>
    <scope>NUCLEOTIDE SEQUENCE [LARGE SCALE GENOMIC DNA]</scope>
    <source>
        <strain evidence="3 4">NST_G2</strain>
    </source>
</reference>
<reference evidence="5" key="1">
    <citation type="submission" date="2016-06" db="UniProtKB">
        <authorList>
            <consortium name="WormBaseParasite"/>
        </authorList>
    </citation>
    <scope>IDENTIFICATION</scope>
</reference>
<evidence type="ECO:0000313" key="4">
    <source>
        <dbReference type="Proteomes" id="UP000275846"/>
    </source>
</evidence>
<proteinExistence type="predicted"/>
<dbReference type="OrthoDB" id="4951845at2759"/>
<evidence type="ECO:0000259" key="2">
    <source>
        <dbReference type="Pfam" id="PF13417"/>
    </source>
</evidence>
<sequence length="197" mass="22528">MLPGSDVEPKVDPHKVTLYDMHLCPFCQRVRYTLDYHDIPQDRQDVLVNKAIRDADVWTDHYPVISQMRLRSQPRRSPQGKRPPGKIPPTLQQRLREMQDARMIQKAEKIQACVDWIEMKIFFKAIKTIYGPCIKGNASLLSSGVTTVLTEKSQILIRLAEHFRSFLSCSSAISDATTIDFYQKQSHRKSTSTVGPG</sequence>
<dbReference type="InterPro" id="IPR011767">
    <property type="entry name" value="GLR_AS"/>
</dbReference>
<dbReference type="WBParaSite" id="SSLN_0001361301-mRNA-1">
    <property type="protein sequence ID" value="SSLN_0001361301-mRNA-1"/>
    <property type="gene ID" value="SSLN_0001361301"/>
</dbReference>
<dbReference type="PROSITE" id="PS00195">
    <property type="entry name" value="GLUTAREDOXIN_1"/>
    <property type="match status" value="1"/>
</dbReference>
<dbReference type="Proteomes" id="UP000275846">
    <property type="component" value="Unassembled WGS sequence"/>
</dbReference>
<dbReference type="Pfam" id="PF13417">
    <property type="entry name" value="GST_N_3"/>
    <property type="match status" value="1"/>
</dbReference>
<dbReference type="SUPFAM" id="SSF52833">
    <property type="entry name" value="Thioredoxin-like"/>
    <property type="match status" value="1"/>
</dbReference>
<evidence type="ECO:0000256" key="1">
    <source>
        <dbReference type="SAM" id="MobiDB-lite"/>
    </source>
</evidence>
<feature type="region of interest" description="Disordered" evidence="1">
    <location>
        <begin position="69"/>
        <end position="89"/>
    </location>
</feature>